<keyword evidence="1" id="KW-0472">Membrane</keyword>
<dbReference type="Proteomes" id="UP000317982">
    <property type="component" value="Unassembled WGS sequence"/>
</dbReference>
<reference evidence="2 3" key="1">
    <citation type="submission" date="2019-07" db="EMBL/GenBank/DDBJ databases">
        <title>Cryptosporangium phraense sp. nov., isolated from plant litter.</title>
        <authorList>
            <person name="Suriyachadkun C."/>
        </authorList>
    </citation>
    <scope>NUCLEOTIDE SEQUENCE [LARGE SCALE GENOMIC DNA]</scope>
    <source>
        <strain evidence="2 3">A-T 5661</strain>
    </source>
</reference>
<sequence length="110" mass="12519">MLQPELRTSYSVLLVWQLAYLLLYLFLLVLLGRLVAEYVLVFARRWRPGRAASAALEVVYSTTDPPLKALRRVIPPLRIGSVSLDLGFLLLLMIVTILMSVVRRLSETSY</sequence>
<evidence type="ECO:0000313" key="3">
    <source>
        <dbReference type="Proteomes" id="UP000317982"/>
    </source>
</evidence>
<dbReference type="GO" id="GO:0016020">
    <property type="term" value="C:membrane"/>
    <property type="evidence" value="ECO:0007669"/>
    <property type="project" value="InterPro"/>
</dbReference>
<proteinExistence type="predicted"/>
<evidence type="ECO:0000256" key="1">
    <source>
        <dbReference type="SAM" id="Phobius"/>
    </source>
</evidence>
<dbReference type="AlphaFoldDB" id="A0A545AK46"/>
<dbReference type="OrthoDB" id="3216131at2"/>
<accession>A0A545AK46</accession>
<gene>
    <name evidence="2" type="ORF">FL583_28030</name>
</gene>
<keyword evidence="3" id="KW-1185">Reference proteome</keyword>
<dbReference type="InterPro" id="IPR003425">
    <property type="entry name" value="CCB3/YggT"/>
</dbReference>
<dbReference type="InParanoid" id="A0A545AK46"/>
<name>A0A545AK46_9ACTN</name>
<dbReference type="Pfam" id="PF02325">
    <property type="entry name" value="CCB3_YggT"/>
    <property type="match status" value="1"/>
</dbReference>
<feature type="transmembrane region" description="Helical" evidence="1">
    <location>
        <begin position="20"/>
        <end position="43"/>
    </location>
</feature>
<dbReference type="EMBL" id="VIRS01000023">
    <property type="protein sequence ID" value="TQS41692.1"/>
    <property type="molecule type" value="Genomic_DNA"/>
</dbReference>
<feature type="transmembrane region" description="Helical" evidence="1">
    <location>
        <begin position="82"/>
        <end position="102"/>
    </location>
</feature>
<comment type="caution">
    <text evidence="2">The sequence shown here is derived from an EMBL/GenBank/DDBJ whole genome shotgun (WGS) entry which is preliminary data.</text>
</comment>
<protein>
    <submittedName>
        <fullName evidence="2">YggT family protein</fullName>
    </submittedName>
</protein>
<dbReference type="FunCoup" id="A0A545AK46">
    <property type="interactions" value="1"/>
</dbReference>
<keyword evidence="1" id="KW-1133">Transmembrane helix</keyword>
<organism evidence="2 3">
    <name type="scientific">Cryptosporangium phraense</name>
    <dbReference type="NCBI Taxonomy" id="2593070"/>
    <lineage>
        <taxon>Bacteria</taxon>
        <taxon>Bacillati</taxon>
        <taxon>Actinomycetota</taxon>
        <taxon>Actinomycetes</taxon>
        <taxon>Cryptosporangiales</taxon>
        <taxon>Cryptosporangiaceae</taxon>
        <taxon>Cryptosporangium</taxon>
    </lineage>
</organism>
<evidence type="ECO:0000313" key="2">
    <source>
        <dbReference type="EMBL" id="TQS41692.1"/>
    </source>
</evidence>
<keyword evidence="1" id="KW-0812">Transmembrane</keyword>